<keyword evidence="2" id="KW-0812">Transmembrane</keyword>
<dbReference type="RefSeq" id="WP_007326742.1">
    <property type="nucleotide sequence ID" value="NZ_AFAR01000154.1"/>
</dbReference>
<gene>
    <name evidence="3" type="ORF">RBWH47_00680</name>
</gene>
<proteinExistence type="predicted"/>
<evidence type="ECO:0000256" key="1">
    <source>
        <dbReference type="SAM" id="MobiDB-lite"/>
    </source>
</evidence>
<evidence type="ECO:0000313" key="4">
    <source>
        <dbReference type="Proteomes" id="UP000006222"/>
    </source>
</evidence>
<name>F2ASY1_RHOBT</name>
<feature type="transmembrane region" description="Helical" evidence="2">
    <location>
        <begin position="192"/>
        <end position="215"/>
    </location>
</feature>
<keyword evidence="2" id="KW-1133">Transmembrane helix</keyword>
<dbReference type="Proteomes" id="UP000006222">
    <property type="component" value="Unassembled WGS sequence"/>
</dbReference>
<protein>
    <submittedName>
        <fullName evidence="3">Uncharacterized protein</fullName>
    </submittedName>
</protein>
<dbReference type="AlphaFoldDB" id="F2ASY1"/>
<feature type="transmembrane region" description="Helical" evidence="2">
    <location>
        <begin position="86"/>
        <end position="108"/>
    </location>
</feature>
<evidence type="ECO:0000313" key="3">
    <source>
        <dbReference type="EMBL" id="EGF27274.1"/>
    </source>
</evidence>
<keyword evidence="2" id="KW-0472">Membrane</keyword>
<dbReference type="PATRIC" id="fig|991778.3.peg.2998"/>
<feature type="transmembrane region" description="Helical" evidence="2">
    <location>
        <begin position="29"/>
        <end position="52"/>
    </location>
</feature>
<feature type="region of interest" description="Disordered" evidence="1">
    <location>
        <begin position="130"/>
        <end position="169"/>
    </location>
</feature>
<accession>F2ASY1</accession>
<comment type="caution">
    <text evidence="3">The sequence shown here is derived from an EMBL/GenBank/DDBJ whole genome shotgun (WGS) entry which is preliminary data.</text>
</comment>
<dbReference type="EMBL" id="AFAR01000154">
    <property type="protein sequence ID" value="EGF27274.1"/>
    <property type="molecule type" value="Genomic_DNA"/>
</dbReference>
<sequence length="386" mass="43334">MRRSWSRTLLRPWSKKRGRRSRTGATRGILGELAFYLGLILLGVFALALVIVSSAMMSRIGIDLPEEARRVLESNLTQGGGRWGRWVVAVVSVASIASGVFGLGYRLLHLGFSQERISASRKRAIDETRSLAGRDSAAEESSQSFEPEFDPQEFPELPTVPRRQGMNESPGERLRFRLASISTGRMSVFGSAALALGWNCLCLVLLAVVVSGWWYDMPRPILAVLMVPFSCVAVWSLRVFLKQVRQVAGVGATVVEISDHPLQPGGQYELFVSQMGKMHLKWLKIELVCEEESFFRQGTDVRSDHHVALRQELLKEKTVRVDPRGPWEQQLSFELPENVMHSFAATNNVVRWRLLVSGESRPWPSFCRSFPLLVHPPLMSPPDSPR</sequence>
<reference evidence="3 4" key="1">
    <citation type="journal article" date="2013" name="Mar. Genomics">
        <title>Expression of sulfatases in Rhodopirellula baltica and the diversity of sulfatases in the genus Rhodopirellula.</title>
        <authorList>
            <person name="Wegner C.E."/>
            <person name="Richter-Heitmann T."/>
            <person name="Klindworth A."/>
            <person name="Klockow C."/>
            <person name="Richter M."/>
            <person name="Achstetter T."/>
            <person name="Glockner F.O."/>
            <person name="Harder J."/>
        </authorList>
    </citation>
    <scope>NUCLEOTIDE SEQUENCE [LARGE SCALE GENOMIC DNA]</scope>
    <source>
        <strain evidence="3 4">WH47</strain>
    </source>
</reference>
<evidence type="ECO:0000256" key="2">
    <source>
        <dbReference type="SAM" id="Phobius"/>
    </source>
</evidence>
<feature type="transmembrane region" description="Helical" evidence="2">
    <location>
        <begin position="221"/>
        <end position="241"/>
    </location>
</feature>
<organism evidence="3 4">
    <name type="scientific">Rhodopirellula baltica WH47</name>
    <dbReference type="NCBI Taxonomy" id="991778"/>
    <lineage>
        <taxon>Bacteria</taxon>
        <taxon>Pseudomonadati</taxon>
        <taxon>Planctomycetota</taxon>
        <taxon>Planctomycetia</taxon>
        <taxon>Pirellulales</taxon>
        <taxon>Pirellulaceae</taxon>
        <taxon>Rhodopirellula</taxon>
    </lineage>
</organism>